<dbReference type="EMBL" id="NCVK01000006">
    <property type="protein sequence ID" value="ORP04730.1"/>
    <property type="molecule type" value="Genomic_DNA"/>
</dbReference>
<dbReference type="Proteomes" id="UP000193517">
    <property type="component" value="Unassembled WGS sequence"/>
</dbReference>
<dbReference type="Pfam" id="PF20276">
    <property type="entry name" value="CTD1"/>
    <property type="match status" value="1"/>
</dbReference>
<gene>
    <name evidence="2" type="ORF">B7695_01890</name>
</gene>
<name>A0A1X1KZF1_STRMT</name>
<sequence length="419" mass="48657">MAGKKNNATSSWSGYNHQGQVGIFLALKELCDLLKKDEDHSSYSVQFEKENGEDVDIVRNEQVISRHQVKAKTTSKNLNDYADVLTGFNVDGIDEDSRYLHTICEVKGFDLPEDKFKELPNKPKFVPNERAVKLYEYPDGNKYCKLSDEDSNSKIDSFCKVELKTILTKICHSLRDDDDHIDETLFELKDLLCTKIREAHEAGGGANPVILFSEIYDIVISTEKREKQAISRVKRLFEIYWNKNFDDSTDSSLFNAILNLSHKEFEDFIIDLHPQKSIKSLKEVQSIDALLDEDIFEEIFYEFYKEINQDFFDIPNLRYDSTQSSYRLSLINKKYKSGEVGKLVQSIRNNKPFLTASFDVDYLVNGRINSPLFEQRQLNDVLESPYRQRPFDKDSLFSNHLEFIDIDKTVEKLIGEQYE</sequence>
<dbReference type="AlphaFoldDB" id="A0A1X1KZF1"/>
<accession>A0A1X1KZF1</accession>
<comment type="caution">
    <text evidence="2">The sequence shown here is derived from an EMBL/GenBank/DDBJ whole genome shotgun (WGS) entry which is preliminary data.</text>
</comment>
<feature type="domain" description="ABC-three component systems C-terminal" evidence="1">
    <location>
        <begin position="132"/>
        <end position="367"/>
    </location>
</feature>
<protein>
    <recommendedName>
        <fullName evidence="1">ABC-three component systems C-terminal domain-containing protein</fullName>
    </recommendedName>
</protein>
<dbReference type="RefSeq" id="WP_084889486.1">
    <property type="nucleotide sequence ID" value="NZ_NCVK01000006.1"/>
</dbReference>
<evidence type="ECO:0000313" key="3">
    <source>
        <dbReference type="Proteomes" id="UP000193517"/>
    </source>
</evidence>
<proteinExistence type="predicted"/>
<dbReference type="InterPro" id="IPR046920">
    <property type="entry name" value="ABC-3C_CTD1"/>
</dbReference>
<evidence type="ECO:0000313" key="2">
    <source>
        <dbReference type="EMBL" id="ORP04730.1"/>
    </source>
</evidence>
<evidence type="ECO:0000259" key="1">
    <source>
        <dbReference type="Pfam" id="PF20276"/>
    </source>
</evidence>
<dbReference type="OrthoDB" id="9149748at2"/>
<organism evidence="2 3">
    <name type="scientific">Streptococcus mitis</name>
    <dbReference type="NCBI Taxonomy" id="28037"/>
    <lineage>
        <taxon>Bacteria</taxon>
        <taxon>Bacillati</taxon>
        <taxon>Bacillota</taxon>
        <taxon>Bacilli</taxon>
        <taxon>Lactobacillales</taxon>
        <taxon>Streptococcaceae</taxon>
        <taxon>Streptococcus</taxon>
        <taxon>Streptococcus mitis group</taxon>
    </lineage>
</organism>
<reference evidence="2 3" key="1">
    <citation type="journal article" date="2016" name="Eur. J. Clin. Microbiol. Infect. Dis.">
        <title>Whole genome sequencing as a tool for phylogenetic analysis of clinical strains of Mitis group streptococci.</title>
        <authorList>
            <person name="Rasmussen L.H."/>
            <person name="Dargis R."/>
            <person name="Hojholt K."/>
            <person name="Christensen J.J."/>
            <person name="Skovgaard O."/>
            <person name="Justesen U.S."/>
            <person name="Rosenvinge F.S."/>
            <person name="Moser C."/>
            <person name="Lukjancenko O."/>
            <person name="Rasmussen S."/>
            <person name="Nielsen X.C."/>
        </authorList>
    </citation>
    <scope>NUCLEOTIDE SEQUENCE [LARGE SCALE GENOMIC DNA]</scope>
    <source>
        <strain evidence="2 3">OD_317805_11</strain>
    </source>
</reference>